<evidence type="ECO:0000259" key="3">
    <source>
        <dbReference type="PROSITE" id="PS51782"/>
    </source>
</evidence>
<dbReference type="PROSITE" id="PS51782">
    <property type="entry name" value="LYSM"/>
    <property type="match status" value="1"/>
</dbReference>
<dbReference type="PANTHER" id="PTHR21666">
    <property type="entry name" value="PEPTIDASE-RELATED"/>
    <property type="match status" value="1"/>
</dbReference>
<reference evidence="4" key="1">
    <citation type="submission" date="2015-10" db="EMBL/GenBank/DDBJ databases">
        <title>Description of Candidatus Tenderia electrophaga gen. nov, sp. nov., an Uncultivated Electroautotroph from a Biocathode Enrichment.</title>
        <authorList>
            <person name="Eddie B.J."/>
            <person name="Malanoski A.P."/>
            <person name="Wang Z."/>
            <person name="Hall R.J."/>
            <person name="Oh S.D."/>
            <person name="Heiner C."/>
            <person name="Lin B."/>
            <person name="Strycharz-Glaven S.M."/>
        </authorList>
    </citation>
    <scope>NUCLEOTIDE SEQUENCE [LARGE SCALE GENOMIC DNA]</scope>
    <source>
        <strain evidence="4">NRL1</strain>
    </source>
</reference>
<dbReference type="AlphaFoldDB" id="A0A0S2TCA9"/>
<feature type="domain" description="LysM" evidence="3">
    <location>
        <begin position="9"/>
        <end position="53"/>
    </location>
</feature>
<dbReference type="GO" id="GO:0009279">
    <property type="term" value="C:cell outer membrane"/>
    <property type="evidence" value="ECO:0007669"/>
    <property type="project" value="TreeGrafter"/>
</dbReference>
<protein>
    <recommendedName>
        <fullName evidence="3">LysM domain-containing protein</fullName>
    </recommendedName>
</protein>
<dbReference type="InterPro" id="IPR018392">
    <property type="entry name" value="LysM"/>
</dbReference>
<evidence type="ECO:0000256" key="1">
    <source>
        <dbReference type="ARBA" id="ARBA00038420"/>
    </source>
</evidence>
<evidence type="ECO:0000256" key="2">
    <source>
        <dbReference type="SAM" id="MobiDB-lite"/>
    </source>
</evidence>
<dbReference type="SMART" id="SM00257">
    <property type="entry name" value="LysM"/>
    <property type="match status" value="1"/>
</dbReference>
<gene>
    <name evidence="4" type="ORF">Tel_06355</name>
</gene>
<dbReference type="CDD" id="cd12797">
    <property type="entry name" value="M23_peptidase"/>
    <property type="match status" value="1"/>
</dbReference>
<dbReference type="Pfam" id="PF01476">
    <property type="entry name" value="LysM"/>
    <property type="match status" value="1"/>
</dbReference>
<dbReference type="STRING" id="1748243.Tel_06355"/>
<name>A0A0S2TCA9_9GAMM</name>
<sequence>MLSGCGAHVYHQVRPGDTLYSISWHYKQDYRELAAWNGLAPPYTIRQGQWLRVAPPGPEAGLAPPVYTQRPDLAEGKNASKTMETSRRPDSTATQAEESLASLSASSPSDWIWPVKGTLLRKFAAGTPGKQGIDIGGEAGAVVRAAAGGKVVYSGNGLRGYGNLIIIKHNEKFLSAYAHNQSILVREGALVKQGDAVARMGNSETREPKLHFQIRISGQPVDPLRYLPE</sequence>
<organism evidence="4 5">
    <name type="scientific">Candidatus Tenderia electrophaga</name>
    <dbReference type="NCBI Taxonomy" id="1748243"/>
    <lineage>
        <taxon>Bacteria</taxon>
        <taxon>Pseudomonadati</taxon>
        <taxon>Pseudomonadota</taxon>
        <taxon>Gammaproteobacteria</taxon>
        <taxon>Candidatus Tenderiales</taxon>
        <taxon>Candidatus Tenderiaceae</taxon>
        <taxon>Candidatus Tenderia</taxon>
    </lineage>
</organism>
<dbReference type="SUPFAM" id="SSF51261">
    <property type="entry name" value="Duplicated hybrid motif"/>
    <property type="match status" value="1"/>
</dbReference>
<dbReference type="InterPro" id="IPR036779">
    <property type="entry name" value="LysM_dom_sf"/>
</dbReference>
<dbReference type="Pfam" id="PF01551">
    <property type="entry name" value="Peptidase_M23"/>
    <property type="match status" value="1"/>
</dbReference>
<feature type="region of interest" description="Disordered" evidence="2">
    <location>
        <begin position="61"/>
        <end position="102"/>
    </location>
</feature>
<dbReference type="Gene3D" id="2.70.70.10">
    <property type="entry name" value="Glucose Permease (Domain IIA)"/>
    <property type="match status" value="1"/>
</dbReference>
<dbReference type="CDD" id="cd00118">
    <property type="entry name" value="LysM"/>
    <property type="match status" value="1"/>
</dbReference>
<evidence type="ECO:0000313" key="4">
    <source>
        <dbReference type="EMBL" id="ALP52805.1"/>
    </source>
</evidence>
<dbReference type="GO" id="GO:0004222">
    <property type="term" value="F:metalloendopeptidase activity"/>
    <property type="evidence" value="ECO:0007669"/>
    <property type="project" value="TreeGrafter"/>
</dbReference>
<evidence type="ECO:0000313" key="5">
    <source>
        <dbReference type="Proteomes" id="UP000055136"/>
    </source>
</evidence>
<dbReference type="KEGG" id="tee:Tel_06355"/>
<dbReference type="Gene3D" id="3.10.350.10">
    <property type="entry name" value="LysM domain"/>
    <property type="match status" value="1"/>
</dbReference>
<dbReference type="InterPro" id="IPR011055">
    <property type="entry name" value="Dup_hybrid_motif"/>
</dbReference>
<dbReference type="InterPro" id="IPR050570">
    <property type="entry name" value="Cell_wall_metabolism_enzyme"/>
</dbReference>
<dbReference type="PANTHER" id="PTHR21666:SF263">
    <property type="entry name" value="MUREIN HYDROLASE ACTIVATOR NLPD"/>
    <property type="match status" value="1"/>
</dbReference>
<proteinExistence type="inferred from homology"/>
<keyword evidence="5" id="KW-1185">Reference proteome</keyword>
<dbReference type="GO" id="GO:0032153">
    <property type="term" value="C:cell division site"/>
    <property type="evidence" value="ECO:0007669"/>
    <property type="project" value="TreeGrafter"/>
</dbReference>
<dbReference type="InterPro" id="IPR016047">
    <property type="entry name" value="M23ase_b-sheet_dom"/>
</dbReference>
<accession>A0A0S2TCA9</accession>
<dbReference type="EMBL" id="CP013099">
    <property type="protein sequence ID" value="ALP52805.1"/>
    <property type="molecule type" value="Genomic_DNA"/>
</dbReference>
<dbReference type="Proteomes" id="UP000055136">
    <property type="component" value="Chromosome"/>
</dbReference>
<comment type="similarity">
    <text evidence="1">Belongs to the E.coli NlpD/Haemophilus LppB family.</text>
</comment>